<sequence>MSRRPSMQRNNMQKDAATQTSVETTTVNEPSGNPNIDFQYQFGAIKSCLDGFNWLCWLMGSYFAHR</sequence>
<feature type="region of interest" description="Disordered" evidence="1">
    <location>
        <begin position="1"/>
        <end position="34"/>
    </location>
</feature>
<proteinExistence type="predicted"/>
<dbReference type="AlphaFoldDB" id="A0A818C4R2"/>
<protein>
    <submittedName>
        <fullName evidence="3">Uncharacterized protein</fullName>
    </submittedName>
</protein>
<dbReference type="Proteomes" id="UP000663833">
    <property type="component" value="Unassembled WGS sequence"/>
</dbReference>
<comment type="caution">
    <text evidence="3">The sequence shown here is derived from an EMBL/GenBank/DDBJ whole genome shotgun (WGS) entry which is preliminary data.</text>
</comment>
<dbReference type="EMBL" id="CAJNYD010002440">
    <property type="protein sequence ID" value="CAF3418844.1"/>
    <property type="molecule type" value="Genomic_DNA"/>
</dbReference>
<evidence type="ECO:0000313" key="2">
    <source>
        <dbReference type="EMBL" id="CAF3116176.1"/>
    </source>
</evidence>
<accession>A0A818C4R2</accession>
<organism evidence="3 4">
    <name type="scientific">Rotaria socialis</name>
    <dbReference type="NCBI Taxonomy" id="392032"/>
    <lineage>
        <taxon>Eukaryota</taxon>
        <taxon>Metazoa</taxon>
        <taxon>Spiralia</taxon>
        <taxon>Gnathifera</taxon>
        <taxon>Rotifera</taxon>
        <taxon>Eurotatoria</taxon>
        <taxon>Bdelloidea</taxon>
        <taxon>Philodinida</taxon>
        <taxon>Philodinidae</taxon>
        <taxon>Rotaria</taxon>
    </lineage>
</organism>
<reference evidence="3" key="1">
    <citation type="submission" date="2021-02" db="EMBL/GenBank/DDBJ databases">
        <authorList>
            <person name="Nowell W R."/>
        </authorList>
    </citation>
    <scope>NUCLEOTIDE SEQUENCE</scope>
</reference>
<evidence type="ECO:0000313" key="4">
    <source>
        <dbReference type="Proteomes" id="UP000663833"/>
    </source>
</evidence>
<evidence type="ECO:0000256" key="1">
    <source>
        <dbReference type="SAM" id="MobiDB-lite"/>
    </source>
</evidence>
<gene>
    <name evidence="3" type="ORF">LUA448_LOCUS19234</name>
    <name evidence="2" type="ORF">TIS948_LOCUS7736</name>
</gene>
<dbReference type="Proteomes" id="UP000663825">
    <property type="component" value="Unassembled WGS sequence"/>
</dbReference>
<name>A0A818C4R2_9BILA</name>
<evidence type="ECO:0000313" key="3">
    <source>
        <dbReference type="EMBL" id="CAF3418844.1"/>
    </source>
</evidence>
<dbReference type="EMBL" id="CAJNXB010000945">
    <property type="protein sequence ID" value="CAF3116176.1"/>
    <property type="molecule type" value="Genomic_DNA"/>
</dbReference>